<feature type="domain" description="Aminotransferase class I/classII large" evidence="3">
    <location>
        <begin position="82"/>
        <end position="431"/>
    </location>
</feature>
<name>A0A395HPN4_ASPHC</name>
<keyword evidence="5" id="KW-1185">Reference proteome</keyword>
<dbReference type="Pfam" id="PF00155">
    <property type="entry name" value="Aminotran_1_2"/>
    <property type="match status" value="1"/>
</dbReference>
<evidence type="ECO:0000313" key="4">
    <source>
        <dbReference type="EMBL" id="RAL09383.1"/>
    </source>
</evidence>
<dbReference type="Proteomes" id="UP000248961">
    <property type="component" value="Unassembled WGS sequence"/>
</dbReference>
<dbReference type="OrthoDB" id="7042322at2759"/>
<proteinExistence type="inferred from homology"/>
<dbReference type="InterPro" id="IPR004839">
    <property type="entry name" value="Aminotransferase_I/II_large"/>
</dbReference>
<dbReference type="SUPFAM" id="SSF53383">
    <property type="entry name" value="PLP-dependent transferases"/>
    <property type="match status" value="1"/>
</dbReference>
<dbReference type="RefSeq" id="XP_025548537.1">
    <property type="nucleotide sequence ID" value="XM_025695694.1"/>
</dbReference>
<reference evidence="4 5" key="1">
    <citation type="submission" date="2018-02" db="EMBL/GenBank/DDBJ databases">
        <title>The genomes of Aspergillus section Nigri reveals drivers in fungal speciation.</title>
        <authorList>
            <consortium name="DOE Joint Genome Institute"/>
            <person name="Vesth T.C."/>
            <person name="Nybo J."/>
            <person name="Theobald S."/>
            <person name="Brandl J."/>
            <person name="Frisvad J.C."/>
            <person name="Nielsen K.F."/>
            <person name="Lyhne E.K."/>
            <person name="Kogle M.E."/>
            <person name="Kuo A."/>
            <person name="Riley R."/>
            <person name="Clum A."/>
            <person name="Nolan M."/>
            <person name="Lipzen A."/>
            <person name="Salamov A."/>
            <person name="Henrissat B."/>
            <person name="Wiebenga A."/>
            <person name="De vries R.P."/>
            <person name="Grigoriev I.V."/>
            <person name="Mortensen U.H."/>
            <person name="Andersen M.R."/>
            <person name="Baker S.E."/>
        </authorList>
    </citation>
    <scope>NUCLEOTIDE SEQUENCE [LARGE SCALE GENOMIC DNA]</scope>
    <source>
        <strain evidence="4 5">CBS 101889</strain>
    </source>
</reference>
<dbReference type="InterPro" id="IPR050478">
    <property type="entry name" value="Ethylene_sulfur-biosynth"/>
</dbReference>
<dbReference type="PANTHER" id="PTHR43795">
    <property type="entry name" value="BIFUNCTIONAL ASPARTATE AMINOTRANSFERASE AND GLUTAMATE/ASPARTATE-PREPHENATE AMINOTRANSFERASE-RELATED"/>
    <property type="match status" value="1"/>
</dbReference>
<dbReference type="AlphaFoldDB" id="A0A395HPN4"/>
<dbReference type="InterPro" id="IPR015424">
    <property type="entry name" value="PyrdxlP-dep_Trfase"/>
</dbReference>
<dbReference type="InterPro" id="IPR015421">
    <property type="entry name" value="PyrdxlP-dep_Trfase_major"/>
</dbReference>
<gene>
    <name evidence="4" type="ORF">BO97DRAFT_407734</name>
</gene>
<evidence type="ECO:0000256" key="2">
    <source>
        <dbReference type="ARBA" id="ARBA00022898"/>
    </source>
</evidence>
<evidence type="ECO:0000313" key="5">
    <source>
        <dbReference type="Proteomes" id="UP000248961"/>
    </source>
</evidence>
<keyword evidence="2" id="KW-0663">Pyridoxal phosphate</keyword>
<organism evidence="4 5">
    <name type="scientific">Aspergillus homomorphus (strain CBS 101889)</name>
    <dbReference type="NCBI Taxonomy" id="1450537"/>
    <lineage>
        <taxon>Eukaryota</taxon>
        <taxon>Fungi</taxon>
        <taxon>Dikarya</taxon>
        <taxon>Ascomycota</taxon>
        <taxon>Pezizomycotina</taxon>
        <taxon>Eurotiomycetes</taxon>
        <taxon>Eurotiomycetidae</taxon>
        <taxon>Eurotiales</taxon>
        <taxon>Aspergillaceae</taxon>
        <taxon>Aspergillus</taxon>
        <taxon>Aspergillus subgen. Circumdati</taxon>
    </lineage>
</organism>
<dbReference type="Gene3D" id="3.90.1150.10">
    <property type="entry name" value="Aspartate Aminotransferase, domain 1"/>
    <property type="match status" value="1"/>
</dbReference>
<sequence>MASTTPQATAMSKRAQNAIDAAGKNSVMWDVMRDVWCETTNPGGYVNVGVAENSLMHDTLLEYLNRKLELPAKYLTYNDGGSGSARLRNAMSAFINRHFHPAVPVEADHLVVTNGVSPAIEHVAWAFTDPGEGILLGRPFYGTFVPDLSLRFGASVVQVAFDDCDPFSLDAVDKYEQAMLKFHVETGRKVKALMLCHPHNPLGRCYPRHVLVALMKLCQKYQMHFISDEIYALSVWKNTVDQTASPVAFESALSVDLAGIIDSNLVHVLWGMSKDFGANGLRLGVIISQFNRDMHVAMGGVSLYSYTSGTADHLASLMFEDAEFTDKYIAENQEKLSTTYTYAARRLKELGIEYAPGCNAAFFLWVNLGKRFVELHPEEKGSEVGDKVMQRLLQKKVFLASGALFGSERDGWFRVVFTHPVEFLETAFGRIVAALE</sequence>
<evidence type="ECO:0000256" key="1">
    <source>
        <dbReference type="ARBA" id="ARBA00007441"/>
    </source>
</evidence>
<dbReference type="GO" id="GO:0030170">
    <property type="term" value="F:pyridoxal phosphate binding"/>
    <property type="evidence" value="ECO:0007669"/>
    <property type="project" value="InterPro"/>
</dbReference>
<dbReference type="GO" id="GO:0006520">
    <property type="term" value="P:amino acid metabolic process"/>
    <property type="evidence" value="ECO:0007669"/>
    <property type="project" value="TreeGrafter"/>
</dbReference>
<dbReference type="InterPro" id="IPR004838">
    <property type="entry name" value="NHTrfase_class1_PyrdxlP-BS"/>
</dbReference>
<dbReference type="EMBL" id="KZ824304">
    <property type="protein sequence ID" value="RAL09383.1"/>
    <property type="molecule type" value="Genomic_DNA"/>
</dbReference>
<dbReference type="InterPro" id="IPR015422">
    <property type="entry name" value="PyrdxlP-dep_Trfase_small"/>
</dbReference>
<evidence type="ECO:0000259" key="3">
    <source>
        <dbReference type="Pfam" id="PF00155"/>
    </source>
</evidence>
<accession>A0A395HPN4</accession>
<dbReference type="STRING" id="1450537.A0A395HPN4"/>
<dbReference type="PANTHER" id="PTHR43795:SF63">
    <property type="entry name" value="PUTATIVE (AFU_ORTHOLOGUE AFUA_4G00630)-RELATED"/>
    <property type="match status" value="1"/>
</dbReference>
<dbReference type="VEuPathDB" id="FungiDB:BO97DRAFT_407734"/>
<dbReference type="PRINTS" id="PR00753">
    <property type="entry name" value="ACCSYNTHASE"/>
</dbReference>
<dbReference type="GeneID" id="37199983"/>
<dbReference type="CDD" id="cd00609">
    <property type="entry name" value="AAT_like"/>
    <property type="match status" value="1"/>
</dbReference>
<dbReference type="GO" id="GO:0008483">
    <property type="term" value="F:transaminase activity"/>
    <property type="evidence" value="ECO:0007669"/>
    <property type="project" value="TreeGrafter"/>
</dbReference>
<comment type="similarity">
    <text evidence="1">Belongs to the class-I pyridoxal-phosphate-dependent aminotransferase family.</text>
</comment>
<dbReference type="PROSITE" id="PS00105">
    <property type="entry name" value="AA_TRANSFER_CLASS_1"/>
    <property type="match status" value="1"/>
</dbReference>
<dbReference type="Gene3D" id="3.40.640.10">
    <property type="entry name" value="Type I PLP-dependent aspartate aminotransferase-like (Major domain)"/>
    <property type="match status" value="1"/>
</dbReference>
<protein>
    <submittedName>
        <fullName evidence="4">ACC synthase</fullName>
    </submittedName>
</protein>